<feature type="region of interest" description="Disordered" evidence="1">
    <location>
        <begin position="185"/>
        <end position="208"/>
    </location>
</feature>
<reference evidence="4" key="1">
    <citation type="submission" date="2016-12" db="EMBL/GenBank/DDBJ databases">
        <title>The genomes of Aspergillus section Nigri reveals drivers in fungal speciation.</title>
        <authorList>
            <consortium name="DOE Joint Genome Institute"/>
            <person name="Vesth T.C."/>
            <person name="Nybo J."/>
            <person name="Theobald S."/>
            <person name="Brandl J."/>
            <person name="Frisvad J.C."/>
            <person name="Nielsen K.F."/>
            <person name="Lyhne E.K."/>
            <person name="Kogle M.E."/>
            <person name="Kuo A."/>
            <person name="Riley R."/>
            <person name="Clum A."/>
            <person name="Nolan M."/>
            <person name="Lipzen A."/>
            <person name="Salamov A."/>
            <person name="Henrissat B."/>
            <person name="Wiebenga A."/>
            <person name="De vries R.P."/>
            <person name="Grigoriev I.V."/>
            <person name="Mortensen U.H."/>
            <person name="Andersen M.R."/>
            <person name="Baker S.E."/>
        </authorList>
    </citation>
    <scope>NUCLEOTIDE SEQUENCE</scope>
    <source>
        <strain evidence="4">IBT 28561</strain>
    </source>
</reference>
<evidence type="ECO:0008006" key="6">
    <source>
        <dbReference type="Google" id="ProtNLM"/>
    </source>
</evidence>
<dbReference type="InterPro" id="IPR017943">
    <property type="entry name" value="Bactericidal_perm-incr_a/b_dom"/>
</dbReference>
<gene>
    <name evidence="4" type="ORF">P168DRAFT_296901</name>
</gene>
<dbReference type="InterPro" id="IPR045967">
    <property type="entry name" value="HAM1-like_N"/>
</dbReference>
<dbReference type="PANTHER" id="PTHR31138">
    <property type="entry name" value="CHROMOSOME 19, WHOLE GENOME SHOTGUN SEQUENCE"/>
    <property type="match status" value="1"/>
</dbReference>
<dbReference type="PANTHER" id="PTHR31138:SF4">
    <property type="entry name" value="DUF5923 DOMAIN-CONTAINING PROTEIN"/>
    <property type="match status" value="1"/>
</dbReference>
<keyword evidence="5" id="KW-1185">Reference proteome</keyword>
<evidence type="ECO:0000313" key="5">
    <source>
        <dbReference type="Proteomes" id="UP000234254"/>
    </source>
</evidence>
<evidence type="ECO:0000259" key="3">
    <source>
        <dbReference type="Pfam" id="PF19343"/>
    </source>
</evidence>
<dbReference type="Pfam" id="PF19343">
    <property type="entry name" value="HAM1_N"/>
    <property type="match status" value="1"/>
</dbReference>
<feature type="domain" description="HAM1-like N-terminal" evidence="3">
    <location>
        <begin position="216"/>
        <end position="568"/>
    </location>
</feature>
<sequence length="733" mass="83006">MSQGEREPLLPRYEEDTTRQRRLHQKLHTYQMLRALAEGYMPSTDQTVVLLRTVLASDVLNPRNQEIGSVGRQLIRDGRLWVQLFIDLVRQKNGDDQLQQLLWHLARSKIALDPTRISQYAANRRATADTKAAYDSLQTVGRLLLTNSDFRIFVEDVTTVGRQIFSDTAGTLSNVAQEASEELQPSAEEAQAVEGAGADEGPAPSNEDLQQEASHIADVVGKAATRTGKQAVRSARDHISGEEKETLLHRLKQAVEKLRQRTDYSDSVSTLARLVQRYVKIYTSAASEIVTAAEEEAEVNVDLKQAMREFWNLLQSFGDSEEWKTLEERCNRVLQHANEDPEFETLMSEVGSSIQEMLTDPSFFDSAEERIGELQEKSTEIGAGTTLRSDVDAFLAQAKRALRSIPEDLAVSRLIDATHKLYQDAWDGYYDRKSELPMDLLEVVFPLLLRSLQYIPIPRLEITSPELDLLLENLVLEPGHTVNFSSFLPYRLHVTTRNDIDILKRHSKQTTAGLKTTFTASVWGLNLSAEEFGYWVRAHPGSFFRFNDEGIASFALDRRGIDISLDVEVGRDRLEQIFTLRSVRVRIYKLSYKVHRSKWKLLLWLAKPFLKHLVRRVLEKKIAEQIVEAATALNRELVFARERLRAARIAQPKDLASFVRAVLARLKPADGDVEARVGLDAPGSGVFKDVYAPGSLTQVWREQATRAQEAIEEGDESQGLGRTWRNDIFDVPR</sequence>
<dbReference type="AlphaFoldDB" id="A0A2I1D5W2"/>
<organism evidence="4 5">
    <name type="scientific">Aspergillus campestris (strain IBT 28561)</name>
    <dbReference type="NCBI Taxonomy" id="1392248"/>
    <lineage>
        <taxon>Eukaryota</taxon>
        <taxon>Fungi</taxon>
        <taxon>Dikarya</taxon>
        <taxon>Ascomycota</taxon>
        <taxon>Pezizomycotina</taxon>
        <taxon>Eurotiomycetes</taxon>
        <taxon>Eurotiomycetidae</taxon>
        <taxon>Eurotiales</taxon>
        <taxon>Aspergillaceae</taxon>
        <taxon>Aspergillus</taxon>
        <taxon>Aspergillus subgen. Circumdati</taxon>
    </lineage>
</organism>
<accession>A0A2I1D5W2</accession>
<dbReference type="RefSeq" id="XP_024693861.1">
    <property type="nucleotide sequence ID" value="XM_024838141.1"/>
</dbReference>
<proteinExistence type="predicted"/>
<dbReference type="InterPro" id="IPR027842">
    <property type="entry name" value="HAM1-like_C"/>
</dbReference>
<comment type="caution">
    <text evidence="4">The sequence shown here is derived from an EMBL/GenBank/DDBJ whole genome shotgun (WGS) entry which is preliminary data.</text>
</comment>
<dbReference type="OrthoDB" id="5407957at2759"/>
<feature type="compositionally biased region" description="Low complexity" evidence="1">
    <location>
        <begin position="187"/>
        <end position="201"/>
    </location>
</feature>
<dbReference type="Gene3D" id="3.15.10.10">
    <property type="entry name" value="Bactericidal permeability-increasing protein, domain 1"/>
    <property type="match status" value="1"/>
</dbReference>
<dbReference type="GO" id="GO:0008289">
    <property type="term" value="F:lipid binding"/>
    <property type="evidence" value="ECO:0007669"/>
    <property type="project" value="InterPro"/>
</dbReference>
<protein>
    <recommendedName>
        <fullName evidence="6">Bactericidal permeability-increasing protein</fullName>
    </recommendedName>
</protein>
<dbReference type="EMBL" id="MSFM01000005">
    <property type="protein sequence ID" value="PKY05267.1"/>
    <property type="molecule type" value="Genomic_DNA"/>
</dbReference>
<dbReference type="Pfam" id="PF14613">
    <property type="entry name" value="HAM1_C"/>
    <property type="match status" value="1"/>
</dbReference>
<evidence type="ECO:0000313" key="4">
    <source>
        <dbReference type="EMBL" id="PKY05267.1"/>
    </source>
</evidence>
<dbReference type="GeneID" id="36545665"/>
<dbReference type="SUPFAM" id="SSF55394">
    <property type="entry name" value="Bactericidal permeability-increasing protein, BPI"/>
    <property type="match status" value="1"/>
</dbReference>
<evidence type="ECO:0000256" key="1">
    <source>
        <dbReference type="SAM" id="MobiDB-lite"/>
    </source>
</evidence>
<dbReference type="Proteomes" id="UP000234254">
    <property type="component" value="Unassembled WGS sequence"/>
</dbReference>
<evidence type="ECO:0000259" key="2">
    <source>
        <dbReference type="Pfam" id="PF14613"/>
    </source>
</evidence>
<feature type="domain" description="HAM1-like C-terminal" evidence="2">
    <location>
        <begin position="585"/>
        <end position="651"/>
    </location>
</feature>
<dbReference type="VEuPathDB" id="FungiDB:P168DRAFT_296901"/>
<name>A0A2I1D5W2_ASPC2</name>